<dbReference type="GO" id="GO:0005634">
    <property type="term" value="C:nucleus"/>
    <property type="evidence" value="ECO:0007669"/>
    <property type="project" value="UniProtKB-SubCell"/>
</dbReference>
<feature type="compositionally biased region" description="Low complexity" evidence="8">
    <location>
        <begin position="693"/>
        <end position="724"/>
    </location>
</feature>
<evidence type="ECO:0000256" key="7">
    <source>
        <dbReference type="ARBA" id="ARBA00023242"/>
    </source>
</evidence>
<dbReference type="GO" id="GO:0007059">
    <property type="term" value="P:chromosome segregation"/>
    <property type="evidence" value="ECO:0007669"/>
    <property type="project" value="UniProtKB-KW"/>
</dbReference>
<evidence type="ECO:0000259" key="9">
    <source>
        <dbReference type="Pfam" id="PF03941"/>
    </source>
</evidence>
<evidence type="ECO:0000256" key="4">
    <source>
        <dbReference type="ARBA" id="ARBA00022490"/>
    </source>
</evidence>
<feature type="region of interest" description="Disordered" evidence="8">
    <location>
        <begin position="400"/>
        <end position="511"/>
    </location>
</feature>
<comment type="subcellular location">
    <subcellularLocation>
        <location evidence="2">Cytoplasm</location>
        <location evidence="2">Cytoskeleton</location>
        <location evidence="2">Spindle</location>
    </subcellularLocation>
    <subcellularLocation>
        <location evidence="1">Nucleus</location>
    </subcellularLocation>
</comment>
<feature type="compositionally biased region" description="Basic and acidic residues" evidence="8">
    <location>
        <begin position="570"/>
        <end position="614"/>
    </location>
</feature>
<feature type="compositionally biased region" description="Polar residues" evidence="8">
    <location>
        <begin position="500"/>
        <end position="511"/>
    </location>
</feature>
<feature type="region of interest" description="Disordered" evidence="8">
    <location>
        <begin position="187"/>
        <end position="280"/>
    </location>
</feature>
<reference evidence="10 11" key="1">
    <citation type="submission" date="2018-03" db="EMBL/GenBank/DDBJ databases">
        <authorList>
            <person name="Fogelqvist J."/>
        </authorList>
    </citation>
    <scope>NUCLEOTIDE SEQUENCE [LARGE SCALE GENOMIC DNA]</scope>
</reference>
<protein>
    <recommendedName>
        <fullName evidence="9">Inner centromere protein ARK-binding domain-containing protein</fullName>
    </recommendedName>
</protein>
<dbReference type="InterPro" id="IPR005635">
    <property type="entry name" value="Inner_centromere_prot_ARK-bd"/>
</dbReference>
<feature type="region of interest" description="Disordered" evidence="8">
    <location>
        <begin position="543"/>
        <end position="635"/>
    </location>
</feature>
<feature type="compositionally biased region" description="Basic and acidic residues" evidence="8">
    <location>
        <begin position="545"/>
        <end position="561"/>
    </location>
</feature>
<evidence type="ECO:0000256" key="1">
    <source>
        <dbReference type="ARBA" id="ARBA00004123"/>
    </source>
</evidence>
<dbReference type="Proteomes" id="UP000290189">
    <property type="component" value="Unassembled WGS sequence"/>
</dbReference>
<keyword evidence="6" id="KW-0206">Cytoskeleton</keyword>
<evidence type="ECO:0000256" key="3">
    <source>
        <dbReference type="ARBA" id="ARBA00010042"/>
    </source>
</evidence>
<feature type="compositionally biased region" description="Basic and acidic residues" evidence="8">
    <location>
        <begin position="657"/>
        <end position="688"/>
    </location>
</feature>
<feature type="region of interest" description="Disordered" evidence="8">
    <location>
        <begin position="657"/>
        <end position="781"/>
    </location>
</feature>
<dbReference type="EMBL" id="OVEO01000002">
    <property type="protein sequence ID" value="SPQ94087.1"/>
    <property type="molecule type" value="Genomic_DNA"/>
</dbReference>
<proteinExistence type="inferred from homology"/>
<evidence type="ECO:0000256" key="5">
    <source>
        <dbReference type="ARBA" id="ARBA00022829"/>
    </source>
</evidence>
<gene>
    <name evidence="10" type="ORF">PLBR_LOCUS1302</name>
</gene>
<feature type="compositionally biased region" description="Polar residues" evidence="8">
    <location>
        <begin position="341"/>
        <end position="354"/>
    </location>
</feature>
<dbReference type="PANTHER" id="PTHR13142:SF1">
    <property type="entry name" value="INNER CENTROMERE PROTEIN"/>
    <property type="match status" value="1"/>
</dbReference>
<dbReference type="GO" id="GO:0005819">
    <property type="term" value="C:spindle"/>
    <property type="evidence" value="ECO:0007669"/>
    <property type="project" value="UniProtKB-SubCell"/>
</dbReference>
<accession>A0A3P3Y1S1</accession>
<feature type="compositionally biased region" description="Acidic residues" evidence="8">
    <location>
        <begin position="759"/>
        <end position="768"/>
    </location>
</feature>
<dbReference type="Pfam" id="PF03941">
    <property type="entry name" value="INCENP_ARK-bind"/>
    <property type="match status" value="1"/>
</dbReference>
<sequence>MQEKAVAWSLHRIVSEAHALAERAVDDGARRLANHSAALAVTISRAADAIHQLKNNPVPLSSAAEMDAAPPANDHETPALDHVESRLSRFPDNVGSNDIAIETATSNSIGTDDGLALGARPDEPATPTQRSTDDAASPAGDSVHVTASAKLVAEDSQPAVLAREVAADAIEQPIEARESIVDDADHAAEAQEQSENDAGMAECNPASSTAPVALFSPPARRTRSRRKADTAVELPPATKRSKPEARTKSKRKTTRRESDEVNSKPPEPTAMPALDDGSDDIIPAQVMNMQPQMKPVVLRPRKCKSWMIIRLKKLPSSKIRLPLDHGDAVESTRSNKRLKQSRQVSQDLLQPSSSNHRETAPVVRVREEAVQESLQQSIVSSSSAQVQPFRHRFVPPVEPSAEVTAVNDERREAPSTATPISPRTDAVPVSKKRVSTEERYTLDSGPSGAHSGRGGSEGTAVAAASKTSSAANVVSRHSFATPSHDSIDRPAPRATPAQFAKSSPPKSSVLQSLLRQARSGAKSGLWESLYSNFTNISTAVSSFVKPKEPEKPTKRAVEVKALKSAALKKRKDEQREEELRERNRKYHEAGELRKRKAEQAKAIRENEVKKREALQQELPAVEPVRANAPEANQEVRLIELSTEERLKRAEERRQALIEEEKRKRAQEKEERQRQRELFQRRRDEELAKKQQTKKAASAAVSVPTSKDALKASSSSSSVATGASKQAAAPPRSAHKFAVPAVPPSPEPVVEIPINAPPSDSDEDDEDSDREQQKKRIPKWAQPAALLSSLAEQARIDPDTIFPPDSLKSCNLEEVFVDFSSKTRFTRRTSSGNWVRDRLGWKEELDYKRRNGYL</sequence>
<dbReference type="AlphaFoldDB" id="A0A3P3Y1S1"/>
<comment type="similarity">
    <text evidence="3">Belongs to the INCENP family.</text>
</comment>
<keyword evidence="7" id="KW-0539">Nucleus</keyword>
<evidence type="ECO:0000313" key="10">
    <source>
        <dbReference type="EMBL" id="SPQ94087.1"/>
    </source>
</evidence>
<keyword evidence="4" id="KW-0963">Cytoplasm</keyword>
<evidence type="ECO:0000256" key="6">
    <source>
        <dbReference type="ARBA" id="ARBA00023212"/>
    </source>
</evidence>
<feature type="region of interest" description="Disordered" evidence="8">
    <location>
        <begin position="325"/>
        <end position="361"/>
    </location>
</feature>
<keyword evidence="10" id="KW-0496">Mitochondrion</keyword>
<feature type="region of interest" description="Disordered" evidence="8">
    <location>
        <begin position="101"/>
        <end position="142"/>
    </location>
</feature>
<evidence type="ECO:0000313" key="11">
    <source>
        <dbReference type="Proteomes" id="UP000290189"/>
    </source>
</evidence>
<evidence type="ECO:0000256" key="8">
    <source>
        <dbReference type="SAM" id="MobiDB-lite"/>
    </source>
</evidence>
<dbReference type="PANTHER" id="PTHR13142">
    <property type="entry name" value="INNER CENTROMERE PROTEIN"/>
    <property type="match status" value="1"/>
</dbReference>
<name>A0A3P3Y1S1_PLABS</name>
<keyword evidence="5" id="KW-0159">Chromosome partition</keyword>
<evidence type="ECO:0000256" key="2">
    <source>
        <dbReference type="ARBA" id="ARBA00004186"/>
    </source>
</evidence>
<geneLocation type="mitochondrion" evidence="10"/>
<organism evidence="10 11">
    <name type="scientific">Plasmodiophora brassicae</name>
    <name type="common">Clubroot disease agent</name>
    <dbReference type="NCBI Taxonomy" id="37360"/>
    <lineage>
        <taxon>Eukaryota</taxon>
        <taxon>Sar</taxon>
        <taxon>Rhizaria</taxon>
        <taxon>Endomyxa</taxon>
        <taxon>Phytomyxea</taxon>
        <taxon>Plasmodiophorida</taxon>
        <taxon>Plasmodiophoridae</taxon>
        <taxon>Plasmodiophora</taxon>
    </lineage>
</organism>
<feature type="domain" description="Inner centromere protein ARK-binding" evidence="9">
    <location>
        <begin position="760"/>
        <end position="815"/>
    </location>
</feature>
<dbReference type="CDD" id="cd22249">
    <property type="entry name" value="UDM1_RNF168_RNF169-like"/>
    <property type="match status" value="1"/>
</dbReference>
<feature type="compositionally biased region" description="Low complexity" evidence="8">
    <location>
        <begin position="460"/>
        <end position="475"/>
    </location>
</feature>